<dbReference type="HOGENOM" id="CLU_121823_1_0_9"/>
<evidence type="ECO:0008006" key="5">
    <source>
        <dbReference type="Google" id="ProtNLM"/>
    </source>
</evidence>
<reference evidence="3 4" key="1">
    <citation type="submission" date="2008-11" db="EMBL/GenBank/DDBJ databases">
        <title>Draft genome sequence of Bacteroides pectinophilus (ATCC 43243).</title>
        <authorList>
            <person name="Sudarsanam P."/>
            <person name="Ley R."/>
            <person name="Guruge J."/>
            <person name="Turnbaugh P.J."/>
            <person name="Mahowald M."/>
            <person name="Liep D."/>
            <person name="Gordon J."/>
        </authorList>
    </citation>
    <scope>NUCLEOTIDE SEQUENCE [LARGE SCALE GENOMIC DNA]</scope>
    <source>
        <strain evidence="3 4">ATCC 43243</strain>
    </source>
</reference>
<keyword evidence="4" id="KW-1185">Reference proteome</keyword>
<dbReference type="GO" id="GO:0016075">
    <property type="term" value="P:rRNA catabolic process"/>
    <property type="evidence" value="ECO:0007669"/>
    <property type="project" value="TreeGrafter"/>
</dbReference>
<dbReference type="PANTHER" id="PTHR33988:SF2">
    <property type="entry name" value="ENDORIBONUCLEASE MAZF"/>
    <property type="match status" value="1"/>
</dbReference>
<dbReference type="Proteomes" id="UP000003136">
    <property type="component" value="Unassembled WGS sequence"/>
</dbReference>
<keyword evidence="2" id="KW-1277">Toxin-antitoxin system</keyword>
<gene>
    <name evidence="3" type="ORF">BACPEC_00249</name>
</gene>
<evidence type="ECO:0000256" key="1">
    <source>
        <dbReference type="ARBA" id="ARBA00007521"/>
    </source>
</evidence>
<organism evidence="3 4">
    <name type="scientific">[Bacteroides] pectinophilus ATCC 43243</name>
    <dbReference type="NCBI Taxonomy" id="483218"/>
    <lineage>
        <taxon>Bacteria</taxon>
        <taxon>Bacillati</taxon>
        <taxon>Bacillota</taxon>
        <taxon>Clostridia</taxon>
        <taxon>Eubacteriales</taxon>
    </lineage>
</organism>
<evidence type="ECO:0000256" key="2">
    <source>
        <dbReference type="ARBA" id="ARBA00022649"/>
    </source>
</evidence>
<dbReference type="GO" id="GO:0004521">
    <property type="term" value="F:RNA endonuclease activity"/>
    <property type="evidence" value="ECO:0007669"/>
    <property type="project" value="TreeGrafter"/>
</dbReference>
<dbReference type="Gene3D" id="2.30.30.110">
    <property type="match status" value="1"/>
</dbReference>
<dbReference type="EMBL" id="ABVQ01000032">
    <property type="protein sequence ID" value="EEC58730.1"/>
    <property type="molecule type" value="Genomic_DNA"/>
</dbReference>
<accession>B7ANJ5</accession>
<dbReference type="AlphaFoldDB" id="B7ANJ5"/>
<reference evidence="3 4" key="2">
    <citation type="submission" date="2008-11" db="EMBL/GenBank/DDBJ databases">
        <authorList>
            <person name="Fulton L."/>
            <person name="Clifton S."/>
            <person name="Fulton B."/>
            <person name="Xu J."/>
            <person name="Minx P."/>
            <person name="Pepin K.H."/>
            <person name="Johnson M."/>
            <person name="Bhonagiri V."/>
            <person name="Nash W.E."/>
            <person name="Mardis E.R."/>
            <person name="Wilson R.K."/>
        </authorList>
    </citation>
    <scope>NUCLEOTIDE SEQUENCE [LARGE SCALE GENOMIC DNA]</scope>
    <source>
        <strain evidence="3 4">ATCC 43243</strain>
    </source>
</reference>
<dbReference type="InterPro" id="IPR011067">
    <property type="entry name" value="Plasmid_toxin/cell-grow_inhib"/>
</dbReference>
<dbReference type="InterPro" id="IPR003477">
    <property type="entry name" value="PemK-like"/>
</dbReference>
<dbReference type="Pfam" id="PF02452">
    <property type="entry name" value="PemK_toxin"/>
    <property type="match status" value="1"/>
</dbReference>
<sequence length="122" mass="13773">MKIMRNTIIWAELKSGIKHIQAGQRPCIVVSCDKANRNAPVYTVIPGTTNLGKNHIPVHFEIDPRDIKGYLKCTTMFLPEQIITIDKSQIIQTAGIITNTEAIKLIDEMLIRQLQIGEYDGR</sequence>
<protein>
    <recommendedName>
        <fullName evidence="5">mRNA interferase</fullName>
    </recommendedName>
</protein>
<evidence type="ECO:0000313" key="4">
    <source>
        <dbReference type="Proteomes" id="UP000003136"/>
    </source>
</evidence>
<evidence type="ECO:0000313" key="3">
    <source>
        <dbReference type="EMBL" id="EEC58730.1"/>
    </source>
</evidence>
<dbReference type="PANTHER" id="PTHR33988">
    <property type="entry name" value="ENDORIBONUCLEASE MAZF-RELATED"/>
    <property type="match status" value="1"/>
</dbReference>
<proteinExistence type="inferred from homology"/>
<dbReference type="eggNOG" id="COG2337">
    <property type="taxonomic scope" value="Bacteria"/>
</dbReference>
<comment type="similarity">
    <text evidence="1">Belongs to the PemK/MazF family.</text>
</comment>
<comment type="caution">
    <text evidence="3">The sequence shown here is derived from an EMBL/GenBank/DDBJ whole genome shotgun (WGS) entry which is preliminary data.</text>
</comment>
<dbReference type="SUPFAM" id="SSF50118">
    <property type="entry name" value="Cell growth inhibitor/plasmid maintenance toxic component"/>
    <property type="match status" value="1"/>
</dbReference>
<dbReference type="GO" id="GO:0006402">
    <property type="term" value="P:mRNA catabolic process"/>
    <property type="evidence" value="ECO:0007669"/>
    <property type="project" value="TreeGrafter"/>
</dbReference>
<dbReference type="GO" id="GO:0003677">
    <property type="term" value="F:DNA binding"/>
    <property type="evidence" value="ECO:0007669"/>
    <property type="project" value="InterPro"/>
</dbReference>
<dbReference type="STRING" id="483218.BACPEC_00249"/>
<name>B7ANJ5_9FIRM</name>